<dbReference type="Proteomes" id="UP000510682">
    <property type="component" value="Chromosome"/>
</dbReference>
<keyword evidence="11" id="KW-1185">Reference proteome</keyword>
<evidence type="ECO:0000256" key="5">
    <source>
        <dbReference type="ARBA" id="ARBA00023014"/>
    </source>
</evidence>
<dbReference type="EMBL" id="CP059165">
    <property type="protein sequence ID" value="QLL07412.1"/>
    <property type="molecule type" value="Genomic_DNA"/>
</dbReference>
<evidence type="ECO:0000313" key="11">
    <source>
        <dbReference type="Proteomes" id="UP000510682"/>
    </source>
</evidence>
<dbReference type="Gene3D" id="3.50.50.60">
    <property type="entry name" value="FAD/NAD(P)-binding domain"/>
    <property type="match status" value="1"/>
</dbReference>
<keyword evidence="5" id="KW-0411">Iron-sulfur</keyword>
<dbReference type="Pfam" id="PF14691">
    <property type="entry name" value="Fer4_20"/>
    <property type="match status" value="1"/>
</dbReference>
<dbReference type="FunFam" id="3.50.50.60:FF:000124">
    <property type="entry name" value="Glutamate synthase small subunit"/>
    <property type="match status" value="1"/>
</dbReference>
<dbReference type="InterPro" id="IPR006005">
    <property type="entry name" value="Glut_synth_ssu1"/>
</dbReference>
<dbReference type="InterPro" id="IPR036188">
    <property type="entry name" value="FAD/NAD-bd_sf"/>
</dbReference>
<dbReference type="GO" id="GO:0006537">
    <property type="term" value="P:glutamate biosynthetic process"/>
    <property type="evidence" value="ECO:0007669"/>
    <property type="project" value="UniProtKB-KW"/>
</dbReference>
<dbReference type="InterPro" id="IPR023753">
    <property type="entry name" value="FAD/NAD-binding_dom"/>
</dbReference>
<keyword evidence="3" id="KW-0560">Oxidoreductase</keyword>
<feature type="domain" description="Dihydroprymidine dehydrogenase" evidence="9">
    <location>
        <begin position="25"/>
        <end position="132"/>
    </location>
</feature>
<dbReference type="Gene3D" id="1.10.1060.10">
    <property type="entry name" value="Alpha-helical ferredoxin"/>
    <property type="match status" value="1"/>
</dbReference>
<dbReference type="SUPFAM" id="SSF46548">
    <property type="entry name" value="alpha-helical ferredoxin"/>
    <property type="match status" value="1"/>
</dbReference>
<dbReference type="PANTHER" id="PTHR43100:SF1">
    <property type="entry name" value="GLUTAMATE SYNTHASE [NADPH] SMALL CHAIN"/>
    <property type="match status" value="1"/>
</dbReference>
<dbReference type="PRINTS" id="PR00419">
    <property type="entry name" value="ADXRDTASE"/>
</dbReference>
<reference evidence="10" key="1">
    <citation type="submission" date="2020-07" db="EMBL/GenBank/DDBJ databases">
        <title>Description of Mycobacterium gordonae subsp. intergordonae subsp.nov. and Mycobacterium gordonae subsp. gordonae subsp. nov.</title>
        <authorList>
            <person name="Huang H."/>
        </authorList>
    </citation>
    <scope>NUCLEOTIDE SEQUENCE [LARGE SCALE GENOMIC DNA]</scope>
    <source>
        <strain evidence="10">24T</strain>
    </source>
</reference>
<evidence type="ECO:0000259" key="9">
    <source>
        <dbReference type="Pfam" id="PF14691"/>
    </source>
</evidence>
<evidence type="ECO:0000259" key="8">
    <source>
        <dbReference type="Pfam" id="PF07992"/>
    </source>
</evidence>
<evidence type="ECO:0000256" key="7">
    <source>
        <dbReference type="ARBA" id="ARBA00029440"/>
    </source>
</evidence>
<dbReference type="Pfam" id="PF07992">
    <property type="entry name" value="Pyr_redox_2"/>
    <property type="match status" value="1"/>
</dbReference>
<dbReference type="GO" id="GO:0046872">
    <property type="term" value="F:metal ion binding"/>
    <property type="evidence" value="ECO:0007669"/>
    <property type="project" value="UniProtKB-KW"/>
</dbReference>
<evidence type="ECO:0000256" key="2">
    <source>
        <dbReference type="ARBA" id="ARBA00022723"/>
    </source>
</evidence>
<evidence type="ECO:0000256" key="4">
    <source>
        <dbReference type="ARBA" id="ARBA00023004"/>
    </source>
</evidence>
<keyword evidence="4" id="KW-0408">Iron</keyword>
<dbReference type="KEGG" id="mgor:H0P51_27895"/>
<dbReference type="GO" id="GO:0051536">
    <property type="term" value="F:iron-sulfur cluster binding"/>
    <property type="evidence" value="ECO:0007669"/>
    <property type="project" value="UniProtKB-KW"/>
</dbReference>
<protein>
    <submittedName>
        <fullName evidence="10">Glutamate synthase subunit beta</fullName>
    </submittedName>
</protein>
<evidence type="ECO:0000256" key="3">
    <source>
        <dbReference type="ARBA" id="ARBA00023002"/>
    </source>
</evidence>
<dbReference type="InterPro" id="IPR028261">
    <property type="entry name" value="DPD_II"/>
</dbReference>
<organism evidence="10 11">
    <name type="scientific">Mycobacterium vicinigordonae</name>
    <dbReference type="NCBI Taxonomy" id="1719132"/>
    <lineage>
        <taxon>Bacteria</taxon>
        <taxon>Bacillati</taxon>
        <taxon>Actinomycetota</taxon>
        <taxon>Actinomycetes</taxon>
        <taxon>Mycobacteriales</taxon>
        <taxon>Mycobacteriaceae</taxon>
        <taxon>Mycobacterium</taxon>
    </lineage>
</organism>
<keyword evidence="6" id="KW-0314">Glutamate biosynthesis</keyword>
<dbReference type="InterPro" id="IPR051394">
    <property type="entry name" value="Glutamate_Synthase"/>
</dbReference>
<comment type="pathway">
    <text evidence="7">Amino-acid biosynthesis.</text>
</comment>
<dbReference type="GO" id="GO:0016639">
    <property type="term" value="F:oxidoreductase activity, acting on the CH-NH2 group of donors, NAD or NADP as acceptor"/>
    <property type="evidence" value="ECO:0007669"/>
    <property type="project" value="InterPro"/>
</dbReference>
<evidence type="ECO:0000313" key="10">
    <source>
        <dbReference type="EMBL" id="QLL07412.1"/>
    </source>
</evidence>
<accession>A0A7D6HU14</accession>
<evidence type="ECO:0000256" key="6">
    <source>
        <dbReference type="ARBA" id="ARBA00023164"/>
    </source>
</evidence>
<keyword evidence="2" id="KW-0479">Metal-binding</keyword>
<gene>
    <name evidence="10" type="ORF">H0P51_27895</name>
</gene>
<dbReference type="FunFam" id="1.10.1060.10:FF:000004">
    <property type="entry name" value="Glutamate synthase, small subunit"/>
    <property type="match status" value="1"/>
</dbReference>
<reference evidence="10" key="2">
    <citation type="submission" date="2020-07" db="EMBL/GenBank/DDBJ databases">
        <authorList>
            <person name="Yu X."/>
        </authorList>
    </citation>
    <scope>NUCLEOTIDE SEQUENCE [LARGE SCALE GENOMIC DNA]</scope>
    <source>
        <strain evidence="10">24T</strain>
    </source>
</reference>
<keyword evidence="1" id="KW-0028">Amino-acid biosynthesis</keyword>
<dbReference type="AlphaFoldDB" id="A0A7D6HU14"/>
<dbReference type="PANTHER" id="PTHR43100">
    <property type="entry name" value="GLUTAMATE SYNTHASE [NADPH] SMALL CHAIN"/>
    <property type="match status" value="1"/>
</dbReference>
<feature type="domain" description="FAD/NAD(P)-binding" evidence="8">
    <location>
        <begin position="146"/>
        <end position="455"/>
    </location>
</feature>
<evidence type="ECO:0000256" key="1">
    <source>
        <dbReference type="ARBA" id="ARBA00022605"/>
    </source>
</evidence>
<dbReference type="SUPFAM" id="SSF51971">
    <property type="entry name" value="Nucleotide-binding domain"/>
    <property type="match status" value="2"/>
</dbReference>
<dbReference type="Gene3D" id="3.40.50.720">
    <property type="entry name" value="NAD(P)-binding Rossmann-like Domain"/>
    <property type="match status" value="1"/>
</dbReference>
<sequence>MADPTGFLKYTHRELPKRRPVPLRLKDWNEVYEEFETETLREQATRCMDCGIPFCHNGCPLGNLIPEWNDLVRRGQFRAAIERLHATNNFPDFTGRLCPAPCEPACVLGINQDPVTIKQIELEIIDRAFDEGWVEPVVPHCETGKSVAVVGSGPAGLAAAQQLTRAGHKVTVFEREDRIGGLLRYGIPEFKMEKRVLDRRLEQMAAEGTEFRTSVNVGVDLTAEQLLSDFNAVVLAGGATAWRDLPVPGRDLDGIHQAMEYLPWGNRFAAGDLDGPPPITAEGKHVIIIGGGDTGADCLGTAHRQGAASIHQFEIMPRPPETRADSTPWPTYPLMYRVSSAHEEGGERVFSVNTEQFTGEDGHVTALKAHEVTMQDGKFVKVEGSDFELAADLVLLAMGFVGPEKAGLLTDLGVKLTERGNVARGDDFDTSVPGVFVAGDMGRGQSLIVWAIAEGRAAAAGVDRFLMGSTALPAPIKPTAAPLT</sequence>
<name>A0A7D6HU14_9MYCO</name>
<dbReference type="NCBIfam" id="TIGR01317">
    <property type="entry name" value="GOGAT_sm_gam"/>
    <property type="match status" value="1"/>
</dbReference>
<dbReference type="InterPro" id="IPR009051">
    <property type="entry name" value="Helical_ferredxn"/>
</dbReference>
<dbReference type="RefSeq" id="WP_180915986.1">
    <property type="nucleotide sequence ID" value="NZ_CP059165.1"/>
</dbReference>
<proteinExistence type="predicted"/>